<keyword evidence="2" id="KW-0808">Transferase</keyword>
<dbReference type="GO" id="GO:0006364">
    <property type="term" value="P:rRNA processing"/>
    <property type="evidence" value="ECO:0007669"/>
    <property type="project" value="InterPro"/>
</dbReference>
<dbReference type="Proteomes" id="UP001190700">
    <property type="component" value="Unassembled WGS sequence"/>
</dbReference>
<keyword evidence="6" id="KW-1185">Reference proteome</keyword>
<dbReference type="EMBL" id="LGRX02018926">
    <property type="protein sequence ID" value="KAK3259240.1"/>
    <property type="molecule type" value="Genomic_DNA"/>
</dbReference>
<dbReference type="PANTHER" id="PTHR33603">
    <property type="entry name" value="METHYLTRANSFERASE"/>
    <property type="match status" value="1"/>
</dbReference>
<evidence type="ECO:0000313" key="5">
    <source>
        <dbReference type="EMBL" id="KAK3259240.1"/>
    </source>
</evidence>
<evidence type="ECO:0000256" key="4">
    <source>
        <dbReference type="ARBA" id="ARBA00038303"/>
    </source>
</evidence>
<comment type="similarity">
    <text evidence="4">Belongs to the RNA methyltransferase RlmH family.</text>
</comment>
<dbReference type="AlphaFoldDB" id="A0AAE0FGE0"/>
<dbReference type="PANTHER" id="PTHR33603:SF1">
    <property type="entry name" value="RIBOSOMAL RNA LARGE SUBUNIT METHYLTRANSFERASE H"/>
    <property type="match status" value="1"/>
</dbReference>
<proteinExistence type="inferred from homology"/>
<dbReference type="GO" id="GO:0008168">
    <property type="term" value="F:methyltransferase activity"/>
    <property type="evidence" value="ECO:0007669"/>
    <property type="project" value="UniProtKB-KW"/>
</dbReference>
<accession>A0AAE0FGE0</accession>
<dbReference type="SUPFAM" id="SSF75217">
    <property type="entry name" value="alpha/beta knot"/>
    <property type="match status" value="1"/>
</dbReference>
<keyword evidence="3" id="KW-0949">S-adenosyl-L-methionine</keyword>
<evidence type="ECO:0000256" key="3">
    <source>
        <dbReference type="ARBA" id="ARBA00022691"/>
    </source>
</evidence>
<name>A0AAE0FGE0_9CHLO</name>
<comment type="caution">
    <text evidence="5">The sequence shown here is derived from an EMBL/GenBank/DDBJ whole genome shotgun (WGS) entry which is preliminary data.</text>
</comment>
<evidence type="ECO:0000256" key="1">
    <source>
        <dbReference type="ARBA" id="ARBA00022603"/>
    </source>
</evidence>
<dbReference type="InterPro" id="IPR029028">
    <property type="entry name" value="Alpha/beta_knot_MTases"/>
</dbReference>
<evidence type="ECO:0000313" key="6">
    <source>
        <dbReference type="Proteomes" id="UP001190700"/>
    </source>
</evidence>
<dbReference type="CDD" id="cd18081">
    <property type="entry name" value="RlmH-like"/>
    <property type="match status" value="1"/>
</dbReference>
<reference evidence="5 6" key="1">
    <citation type="journal article" date="2015" name="Genome Biol. Evol.">
        <title>Comparative Genomics of a Bacterivorous Green Alga Reveals Evolutionary Causalities and Consequences of Phago-Mixotrophic Mode of Nutrition.</title>
        <authorList>
            <person name="Burns J.A."/>
            <person name="Paasch A."/>
            <person name="Narechania A."/>
            <person name="Kim E."/>
        </authorList>
    </citation>
    <scope>NUCLEOTIDE SEQUENCE [LARGE SCALE GENOMIC DNA]</scope>
    <source>
        <strain evidence="5 6">PLY_AMNH</strain>
    </source>
</reference>
<dbReference type="InterPro" id="IPR029026">
    <property type="entry name" value="tRNA_m1G_MTases_N"/>
</dbReference>
<dbReference type="Gene3D" id="3.40.1280.10">
    <property type="match status" value="1"/>
</dbReference>
<dbReference type="HAMAP" id="MF_00658">
    <property type="entry name" value="23SrRNA_methyltr_H"/>
    <property type="match status" value="1"/>
</dbReference>
<keyword evidence="1" id="KW-0489">Methyltransferase</keyword>
<dbReference type="InterPro" id="IPR003742">
    <property type="entry name" value="RlmH-like"/>
</dbReference>
<organism evidence="5 6">
    <name type="scientific">Cymbomonas tetramitiformis</name>
    <dbReference type="NCBI Taxonomy" id="36881"/>
    <lineage>
        <taxon>Eukaryota</taxon>
        <taxon>Viridiplantae</taxon>
        <taxon>Chlorophyta</taxon>
        <taxon>Pyramimonadophyceae</taxon>
        <taxon>Pyramimonadales</taxon>
        <taxon>Pyramimonadaceae</taxon>
        <taxon>Cymbomonas</taxon>
    </lineage>
</organism>
<protein>
    <submittedName>
        <fullName evidence="5">Uncharacterized protein</fullName>
    </submittedName>
</protein>
<dbReference type="Pfam" id="PF02590">
    <property type="entry name" value="SPOUT_MTase"/>
    <property type="match status" value="1"/>
</dbReference>
<gene>
    <name evidence="5" type="ORF">CYMTET_31755</name>
</gene>
<sequence>MPTTGGNVAFLLFAGASIGSRSLRDTSGNVHADCKVLHEGRVQQFATQQHRSVKRSARFKSKNTQANPASVRSSARAVRAVKLQLLAVAKNGGADYEAVAAGYGDKIRRYCKFEETLIRPNPKNSKVPEEQKRAEGERFLKAVTPRDRVVILDERGREITSEGLADMIAKAGDDGVENLVFGIGGPYGHPSEVRETAHDVIRLSKMVLNHQIARLMLLEQLYRAWTILRGEPYHH</sequence>
<dbReference type="GO" id="GO:0032259">
    <property type="term" value="P:methylation"/>
    <property type="evidence" value="ECO:0007669"/>
    <property type="project" value="UniProtKB-KW"/>
</dbReference>
<evidence type="ECO:0000256" key="2">
    <source>
        <dbReference type="ARBA" id="ARBA00022679"/>
    </source>
</evidence>